<evidence type="ECO:0000313" key="3">
    <source>
        <dbReference type="Proteomes" id="UP000181790"/>
    </source>
</evidence>
<protein>
    <submittedName>
        <fullName evidence="2">Uncharacterized protein</fullName>
    </submittedName>
</protein>
<dbReference type="Proteomes" id="UP000181790">
    <property type="component" value="Unassembled WGS sequence"/>
</dbReference>
<dbReference type="EMBL" id="MORL01000090">
    <property type="protein sequence ID" value="OIN55513.1"/>
    <property type="molecule type" value="Genomic_DNA"/>
</dbReference>
<keyword evidence="3" id="KW-1185">Reference proteome</keyword>
<dbReference type="RefSeq" id="WP_143092896.1">
    <property type="nucleotide sequence ID" value="NZ_MORL01000090.1"/>
</dbReference>
<evidence type="ECO:0000313" key="2">
    <source>
        <dbReference type="EMBL" id="OIN55513.1"/>
    </source>
</evidence>
<keyword evidence="1" id="KW-0732">Signal</keyword>
<feature type="chain" id="PRO_5012481375" evidence="1">
    <location>
        <begin position="22"/>
        <end position="132"/>
    </location>
</feature>
<accession>A0A1S2V9X7</accession>
<gene>
    <name evidence="2" type="ORF">BLX24_29870</name>
</gene>
<sequence>MKRTIHYNLLAMLGVASLLTACDERVIARSETQYFTVTDFANTIVSTLSPVDQRPNKLTIQIRGSLTKPVIMTVLKGGNPAAQKIYRRDSIAAGSSVSLSINEDYYENDTLQLRLTGSKSTTGSLTVEWSRN</sequence>
<dbReference type="AlphaFoldDB" id="A0A1S2V9X7"/>
<evidence type="ECO:0000256" key="1">
    <source>
        <dbReference type="SAM" id="SignalP"/>
    </source>
</evidence>
<dbReference type="PROSITE" id="PS51257">
    <property type="entry name" value="PROKAR_LIPOPROTEIN"/>
    <property type="match status" value="1"/>
</dbReference>
<reference evidence="2 3" key="1">
    <citation type="submission" date="2016-10" db="EMBL/GenBank/DDBJ databases">
        <title>Arsenicibacter rosenii gen. nov., sp. nov., an efficient arsenic-methylating bacterium isolated from an arsenic-contaminated paddy soil.</title>
        <authorList>
            <person name="Huang K."/>
        </authorList>
    </citation>
    <scope>NUCLEOTIDE SEQUENCE [LARGE SCALE GENOMIC DNA]</scope>
    <source>
        <strain evidence="2 3">SM-1</strain>
    </source>
</reference>
<comment type="caution">
    <text evidence="2">The sequence shown here is derived from an EMBL/GenBank/DDBJ whole genome shotgun (WGS) entry which is preliminary data.</text>
</comment>
<name>A0A1S2V9X7_9BACT</name>
<feature type="signal peptide" evidence="1">
    <location>
        <begin position="1"/>
        <end position="21"/>
    </location>
</feature>
<organism evidence="2 3">
    <name type="scientific">Arsenicibacter rosenii</name>
    <dbReference type="NCBI Taxonomy" id="1750698"/>
    <lineage>
        <taxon>Bacteria</taxon>
        <taxon>Pseudomonadati</taxon>
        <taxon>Bacteroidota</taxon>
        <taxon>Cytophagia</taxon>
        <taxon>Cytophagales</taxon>
        <taxon>Spirosomataceae</taxon>
        <taxon>Arsenicibacter</taxon>
    </lineage>
</organism>
<proteinExistence type="predicted"/>